<gene>
    <name evidence="3" type="primary">Pex23</name>
    <name evidence="3" type="ORF">AVEN_131208_1</name>
</gene>
<dbReference type="InterPro" id="IPR010482">
    <property type="entry name" value="TECPR1-like_DysF"/>
</dbReference>
<dbReference type="InterPro" id="IPR006614">
    <property type="entry name" value="Peroxin/Ferlin"/>
</dbReference>
<dbReference type="SMART" id="SM00694">
    <property type="entry name" value="DysFC"/>
    <property type="match status" value="1"/>
</dbReference>
<dbReference type="OrthoDB" id="72441at2759"/>
<evidence type="ECO:0000259" key="2">
    <source>
        <dbReference type="SMART" id="SM00694"/>
    </source>
</evidence>
<comment type="caution">
    <text evidence="3">The sequence shown here is derived from an EMBL/GenBank/DDBJ whole genome shotgun (WGS) entry which is preliminary data.</text>
</comment>
<protein>
    <submittedName>
        <fullName evidence="3">Tectonin beta-propeller repeat-containing protein</fullName>
    </submittedName>
</protein>
<proteinExistence type="predicted"/>
<organism evidence="3 4">
    <name type="scientific">Araneus ventricosus</name>
    <name type="common">Orbweaver spider</name>
    <name type="synonym">Epeira ventricosa</name>
    <dbReference type="NCBI Taxonomy" id="182803"/>
    <lineage>
        <taxon>Eukaryota</taxon>
        <taxon>Metazoa</taxon>
        <taxon>Ecdysozoa</taxon>
        <taxon>Arthropoda</taxon>
        <taxon>Chelicerata</taxon>
        <taxon>Arachnida</taxon>
        <taxon>Araneae</taxon>
        <taxon>Araneomorphae</taxon>
        <taxon>Entelegynae</taxon>
        <taxon>Araneoidea</taxon>
        <taxon>Araneidae</taxon>
        <taxon>Araneus</taxon>
    </lineage>
</organism>
<dbReference type="EMBL" id="BGPR01014923">
    <property type="protein sequence ID" value="GBN67280.1"/>
    <property type="molecule type" value="Genomic_DNA"/>
</dbReference>
<dbReference type="AlphaFoldDB" id="A0A4Y2QVN4"/>
<feature type="domain" description="Peroxin/Ferlin" evidence="1">
    <location>
        <begin position="62"/>
        <end position="123"/>
    </location>
</feature>
<dbReference type="Proteomes" id="UP000499080">
    <property type="component" value="Unassembled WGS sequence"/>
</dbReference>
<evidence type="ECO:0000313" key="3">
    <source>
        <dbReference type="EMBL" id="GBN67280.1"/>
    </source>
</evidence>
<sequence>MTNLWAVNSLGKVYTLSTNDDHWTELISDGIDFKKVAAHEFFTWAISGDHQIYIYVPTRDIPIRCRVVTYENERWNPFSGFSTKLLPTDRPHWSSADGLASLPQENFHLPSKSWDWEEEWYVEDNLDGQPLEPEGWTYAADFPASYSPNKTWNSLVRRRKWIRYRRFCATNKWSLVIDI</sequence>
<reference evidence="3 4" key="1">
    <citation type="journal article" date="2019" name="Sci. Rep.">
        <title>Orb-weaving spider Araneus ventricosus genome elucidates the spidroin gene catalogue.</title>
        <authorList>
            <person name="Kono N."/>
            <person name="Nakamura H."/>
            <person name="Ohtoshi R."/>
            <person name="Moran D.A.P."/>
            <person name="Shinohara A."/>
            <person name="Yoshida Y."/>
            <person name="Fujiwara M."/>
            <person name="Mori M."/>
            <person name="Tomita M."/>
            <person name="Arakawa K."/>
        </authorList>
    </citation>
    <scope>NUCLEOTIDE SEQUENCE [LARGE SCALE GENOMIC DNA]</scope>
</reference>
<dbReference type="PANTHER" id="PTHR23250:SF1">
    <property type="entry name" value="TECTONIN BETA-PROPELLER REPEAT-CONTAINING PROTEIN 1"/>
    <property type="match status" value="1"/>
</dbReference>
<dbReference type="GO" id="GO:0005737">
    <property type="term" value="C:cytoplasm"/>
    <property type="evidence" value="ECO:0007669"/>
    <property type="project" value="UniProtKB-ARBA"/>
</dbReference>
<evidence type="ECO:0000259" key="1">
    <source>
        <dbReference type="SMART" id="SM00693"/>
    </source>
</evidence>
<evidence type="ECO:0000313" key="4">
    <source>
        <dbReference type="Proteomes" id="UP000499080"/>
    </source>
</evidence>
<dbReference type="InterPro" id="IPR051513">
    <property type="entry name" value="Tectonin_beta-prop"/>
</dbReference>
<dbReference type="PANTHER" id="PTHR23250">
    <property type="entry name" value="DYSFERLIN-RELATED"/>
    <property type="match status" value="1"/>
</dbReference>
<name>A0A4Y2QVN4_ARAVE</name>
<keyword evidence="4" id="KW-1185">Reference proteome</keyword>
<dbReference type="GO" id="GO:0098588">
    <property type="term" value="C:bounding membrane of organelle"/>
    <property type="evidence" value="ECO:0007669"/>
    <property type="project" value="UniProtKB-ARBA"/>
</dbReference>
<feature type="domain" description="Peroxin/Ferlin" evidence="2">
    <location>
        <begin position="135"/>
        <end position="168"/>
    </location>
</feature>
<dbReference type="Pfam" id="PF06398">
    <property type="entry name" value="Pex24p"/>
    <property type="match status" value="1"/>
</dbReference>
<accession>A0A4Y2QVN4</accession>
<dbReference type="SMART" id="SM00693">
    <property type="entry name" value="DysFN"/>
    <property type="match status" value="1"/>
</dbReference>